<dbReference type="EMBL" id="LAZR01005785">
    <property type="protein sequence ID" value="KKM97133.1"/>
    <property type="molecule type" value="Genomic_DNA"/>
</dbReference>
<dbReference type="AlphaFoldDB" id="A0A0F9LUN0"/>
<comment type="caution">
    <text evidence="1">The sequence shown here is derived from an EMBL/GenBank/DDBJ whole genome shotgun (WGS) entry which is preliminary data.</text>
</comment>
<accession>A0A0F9LUN0</accession>
<evidence type="ECO:0000313" key="1">
    <source>
        <dbReference type="EMBL" id="KKM97133.1"/>
    </source>
</evidence>
<name>A0A0F9LUN0_9ZZZZ</name>
<proteinExistence type="predicted"/>
<protein>
    <submittedName>
        <fullName evidence="1">Uncharacterized protein</fullName>
    </submittedName>
</protein>
<reference evidence="1" key="1">
    <citation type="journal article" date="2015" name="Nature">
        <title>Complex archaea that bridge the gap between prokaryotes and eukaryotes.</title>
        <authorList>
            <person name="Spang A."/>
            <person name="Saw J.H."/>
            <person name="Jorgensen S.L."/>
            <person name="Zaremba-Niedzwiedzka K."/>
            <person name="Martijn J."/>
            <person name="Lind A.E."/>
            <person name="van Eijk R."/>
            <person name="Schleper C."/>
            <person name="Guy L."/>
            <person name="Ettema T.J."/>
        </authorList>
    </citation>
    <scope>NUCLEOTIDE SEQUENCE</scope>
</reference>
<organism evidence="1">
    <name type="scientific">marine sediment metagenome</name>
    <dbReference type="NCBI Taxonomy" id="412755"/>
    <lineage>
        <taxon>unclassified sequences</taxon>
        <taxon>metagenomes</taxon>
        <taxon>ecological metagenomes</taxon>
    </lineage>
</organism>
<gene>
    <name evidence="1" type="ORF">LCGC14_1171020</name>
</gene>
<sequence>MSTLLTILIIATGLPVTFLVLKLEKDRNEAIKWIKFAHPVTWKERI</sequence>